<evidence type="ECO:0000256" key="1">
    <source>
        <dbReference type="ARBA" id="ARBA00022490"/>
    </source>
</evidence>
<evidence type="ECO:0000256" key="8">
    <source>
        <dbReference type="HAMAP-Rule" id="MF_00456"/>
    </source>
</evidence>
<evidence type="ECO:0000256" key="2">
    <source>
        <dbReference type="ARBA" id="ARBA00022605"/>
    </source>
</evidence>
<dbReference type="GO" id="GO:0004349">
    <property type="term" value="F:glutamate 5-kinase activity"/>
    <property type="evidence" value="ECO:0007669"/>
    <property type="project" value="UniProtKB-UniRule"/>
</dbReference>
<dbReference type="HAMAP" id="MF_00456">
    <property type="entry name" value="ProB"/>
    <property type="match status" value="1"/>
</dbReference>
<dbReference type="InterPro" id="IPR036974">
    <property type="entry name" value="PUA_sf"/>
</dbReference>
<comment type="function">
    <text evidence="8">Catalyzes the transfer of a phosphate group to glutamate to form L-glutamate 5-phosphate.</text>
</comment>
<evidence type="ECO:0000256" key="5">
    <source>
        <dbReference type="ARBA" id="ARBA00022741"/>
    </source>
</evidence>
<sequence>MDSISPRRQLAASKRWVVKIGSALLTDNGRGVNRAAIQNWAGQISALRRQGIEVLLVSSGAVAAGMDRLGWRKRPDSIHQLQAAAAIGQSHLVQVYEHAFGQYDCRTAQILLDHDDFSNRTRYLNARSTIKTLLSLGAAPIINENDTVVTDEIRFGDNDTLGALVANLVEADALLILTDADGLFTEDPRDNPDAELVREAAATDPRLAAMAGDSRSGLGRGGMATKVRAAQLAARSGARTVIVGGSIDGVIERVAAGEDVGTLLLPEADPLTARKRWLAGQLQVRGRLVLDAGAERALCNQGKSLLPVGVVGVEGRFHRGELVSCVSSTGVEVARGLVNYDSTEAAKVCGQSSDRIVELLGYRDDDELIHRDNLILL</sequence>
<feature type="binding site" evidence="8">
    <location>
        <position position="19"/>
    </location>
    <ligand>
        <name>ATP</name>
        <dbReference type="ChEBI" id="CHEBI:30616"/>
    </ligand>
</feature>
<dbReference type="InterPro" id="IPR011529">
    <property type="entry name" value="Glu_5kinase"/>
</dbReference>
<feature type="binding site" evidence="8">
    <location>
        <position position="146"/>
    </location>
    <ligand>
        <name>substrate</name>
    </ligand>
</feature>
<dbReference type="UniPathway" id="UPA00098">
    <property type="reaction ID" value="UER00359"/>
</dbReference>
<evidence type="ECO:0000256" key="6">
    <source>
        <dbReference type="ARBA" id="ARBA00022777"/>
    </source>
</evidence>
<dbReference type="CDD" id="cd04242">
    <property type="entry name" value="AAK_G5K_ProB"/>
    <property type="match status" value="1"/>
</dbReference>
<evidence type="ECO:0000313" key="10">
    <source>
        <dbReference type="EMBL" id="AQQ68708.1"/>
    </source>
</evidence>
<dbReference type="SMART" id="SM00359">
    <property type="entry name" value="PUA"/>
    <property type="match status" value="1"/>
</dbReference>
<dbReference type="InterPro" id="IPR002478">
    <property type="entry name" value="PUA"/>
</dbReference>
<dbReference type="FunFam" id="3.40.1160.10:FF:000018">
    <property type="entry name" value="Glutamate 5-kinase"/>
    <property type="match status" value="1"/>
</dbReference>
<dbReference type="eggNOG" id="COG0263">
    <property type="taxonomic scope" value="Bacteria"/>
</dbReference>
<protein>
    <recommendedName>
        <fullName evidence="8">Glutamate 5-kinase</fullName>
        <ecNumber evidence="8">2.7.2.11</ecNumber>
    </recommendedName>
    <alternativeName>
        <fullName evidence="8">Gamma-glutamyl kinase</fullName>
        <shortName evidence="8">GK</shortName>
    </alternativeName>
</protein>
<dbReference type="Gene3D" id="2.30.130.10">
    <property type="entry name" value="PUA domain"/>
    <property type="match status" value="1"/>
</dbReference>
<dbReference type="InterPro" id="IPR041739">
    <property type="entry name" value="G5K_ProB"/>
</dbReference>
<dbReference type="PROSITE" id="PS00902">
    <property type="entry name" value="GLUTAMATE_5_KINASE"/>
    <property type="match status" value="1"/>
</dbReference>
<dbReference type="PANTHER" id="PTHR43654:SF1">
    <property type="entry name" value="ISOPENTENYL PHOSPHATE KINASE"/>
    <property type="match status" value="1"/>
</dbReference>
<dbReference type="InterPro" id="IPR019797">
    <property type="entry name" value="Glutamate_5-kinase_CS"/>
</dbReference>
<dbReference type="EMBL" id="CP019650">
    <property type="protein sequence ID" value="AQQ68708.1"/>
    <property type="molecule type" value="Genomic_DNA"/>
</dbReference>
<name>A0A1Q2M848_9GAMM</name>
<dbReference type="InterPro" id="IPR001057">
    <property type="entry name" value="Glu/AcGlu_kinase"/>
</dbReference>
<evidence type="ECO:0000256" key="7">
    <source>
        <dbReference type="ARBA" id="ARBA00022840"/>
    </source>
</evidence>
<feature type="binding site" evidence="8">
    <location>
        <position position="59"/>
    </location>
    <ligand>
        <name>substrate</name>
    </ligand>
</feature>
<dbReference type="Pfam" id="PF01472">
    <property type="entry name" value="PUA"/>
    <property type="match status" value="1"/>
</dbReference>
<keyword evidence="1 8" id="KW-0963">Cytoplasm</keyword>
<dbReference type="PROSITE" id="PS50890">
    <property type="entry name" value="PUA"/>
    <property type="match status" value="1"/>
</dbReference>
<dbReference type="RefSeq" id="WP_077406531.1">
    <property type="nucleotide sequence ID" value="NZ_CP019650.1"/>
</dbReference>
<reference evidence="10" key="1">
    <citation type="submission" date="2017-02" db="EMBL/GenBank/DDBJ databases">
        <title>Genome of Microbulbifer agarilyticus GP101.</title>
        <authorList>
            <person name="Jung J."/>
            <person name="Bae S.S."/>
            <person name="Baek K."/>
        </authorList>
    </citation>
    <scope>NUCLEOTIDE SEQUENCE [LARGE SCALE GENOMIC DNA]</scope>
    <source>
        <strain evidence="10">GP101</strain>
    </source>
</reference>
<dbReference type="PRINTS" id="PR00474">
    <property type="entry name" value="GLU5KINASE"/>
</dbReference>
<comment type="catalytic activity">
    <reaction evidence="8">
        <text>L-glutamate + ATP = L-glutamyl 5-phosphate + ADP</text>
        <dbReference type="Rhea" id="RHEA:14877"/>
        <dbReference type="ChEBI" id="CHEBI:29985"/>
        <dbReference type="ChEBI" id="CHEBI:30616"/>
        <dbReference type="ChEBI" id="CHEBI:58274"/>
        <dbReference type="ChEBI" id="CHEBI:456216"/>
        <dbReference type="EC" id="2.7.2.11"/>
    </reaction>
</comment>
<dbReference type="GO" id="GO:0005524">
    <property type="term" value="F:ATP binding"/>
    <property type="evidence" value="ECO:0007669"/>
    <property type="project" value="UniProtKB-KW"/>
</dbReference>
<keyword evidence="3 8" id="KW-0641">Proline biosynthesis</keyword>
<dbReference type="NCBIfam" id="TIGR01027">
    <property type="entry name" value="proB"/>
    <property type="match status" value="1"/>
</dbReference>
<dbReference type="PIRSF" id="PIRSF000729">
    <property type="entry name" value="GK"/>
    <property type="match status" value="1"/>
</dbReference>
<dbReference type="InterPro" id="IPR005715">
    <property type="entry name" value="Glu_5kinase/COase_Synthase"/>
</dbReference>
<keyword evidence="7 8" id="KW-0067">ATP-binding</keyword>
<evidence type="ECO:0000256" key="3">
    <source>
        <dbReference type="ARBA" id="ARBA00022650"/>
    </source>
</evidence>
<dbReference type="InterPro" id="IPR001048">
    <property type="entry name" value="Asp/Glu/Uridylate_kinase"/>
</dbReference>
<dbReference type="FunFam" id="2.30.130.10:FF:000007">
    <property type="entry name" value="Glutamate 5-kinase"/>
    <property type="match status" value="1"/>
</dbReference>
<dbReference type="STRING" id="260552.Mag101_14525"/>
<dbReference type="PANTHER" id="PTHR43654">
    <property type="entry name" value="GLUTAMATE 5-KINASE"/>
    <property type="match status" value="1"/>
</dbReference>
<dbReference type="GO" id="GO:0005829">
    <property type="term" value="C:cytosol"/>
    <property type="evidence" value="ECO:0007669"/>
    <property type="project" value="TreeGrafter"/>
</dbReference>
<feature type="binding site" evidence="8">
    <location>
        <begin position="178"/>
        <end position="179"/>
    </location>
    <ligand>
        <name>ATP</name>
        <dbReference type="ChEBI" id="CHEBI:30616"/>
    </ligand>
</feature>
<dbReference type="EC" id="2.7.2.11" evidence="8"/>
<dbReference type="AlphaFoldDB" id="A0A1Q2M848"/>
<dbReference type="Gene3D" id="3.40.1160.10">
    <property type="entry name" value="Acetylglutamate kinase-like"/>
    <property type="match status" value="2"/>
</dbReference>
<evidence type="ECO:0000313" key="11">
    <source>
        <dbReference type="Proteomes" id="UP000188219"/>
    </source>
</evidence>
<keyword evidence="4 8" id="KW-0808">Transferase</keyword>
<comment type="subcellular location">
    <subcellularLocation>
        <location evidence="8">Cytoplasm</location>
    </subcellularLocation>
</comment>
<keyword evidence="5 8" id="KW-0547">Nucleotide-binding</keyword>
<dbReference type="OrthoDB" id="9804434at2"/>
<comment type="caution">
    <text evidence="8">Lacks conserved residue(s) required for the propagation of feature annotation.</text>
</comment>
<feature type="domain" description="PUA" evidence="9">
    <location>
        <begin position="286"/>
        <end position="369"/>
    </location>
</feature>
<dbReference type="CDD" id="cd21157">
    <property type="entry name" value="PUA_G5K"/>
    <property type="match status" value="1"/>
</dbReference>
<accession>A0A1Q2M848</accession>
<dbReference type="SUPFAM" id="SSF53633">
    <property type="entry name" value="Carbamate kinase-like"/>
    <property type="match status" value="1"/>
</dbReference>
<dbReference type="Pfam" id="PF00696">
    <property type="entry name" value="AA_kinase"/>
    <property type="match status" value="1"/>
</dbReference>
<dbReference type="SUPFAM" id="SSF88697">
    <property type="entry name" value="PUA domain-like"/>
    <property type="match status" value="1"/>
</dbReference>
<organism evidence="10 11">
    <name type="scientific">Microbulbifer agarilyticus</name>
    <dbReference type="NCBI Taxonomy" id="260552"/>
    <lineage>
        <taxon>Bacteria</taxon>
        <taxon>Pseudomonadati</taxon>
        <taxon>Pseudomonadota</taxon>
        <taxon>Gammaproteobacteria</taxon>
        <taxon>Cellvibrionales</taxon>
        <taxon>Microbulbiferaceae</taxon>
        <taxon>Microbulbifer</taxon>
    </lineage>
</organism>
<keyword evidence="11" id="KW-1185">Reference proteome</keyword>
<comment type="pathway">
    <text evidence="8">Amino-acid biosynthesis; L-proline biosynthesis; L-glutamate 5-semialdehyde from L-glutamate: step 1/2.</text>
</comment>
<dbReference type="InterPro" id="IPR015947">
    <property type="entry name" value="PUA-like_sf"/>
</dbReference>
<keyword evidence="6 8" id="KW-0418">Kinase</keyword>
<dbReference type="GO" id="GO:0055129">
    <property type="term" value="P:L-proline biosynthetic process"/>
    <property type="evidence" value="ECO:0007669"/>
    <property type="project" value="UniProtKB-UniRule"/>
</dbReference>
<evidence type="ECO:0000256" key="4">
    <source>
        <dbReference type="ARBA" id="ARBA00022679"/>
    </source>
</evidence>
<dbReference type="InterPro" id="IPR036393">
    <property type="entry name" value="AceGlu_kinase-like_sf"/>
</dbReference>
<evidence type="ECO:0000259" key="9">
    <source>
        <dbReference type="SMART" id="SM00359"/>
    </source>
</evidence>
<dbReference type="GO" id="GO:0003723">
    <property type="term" value="F:RNA binding"/>
    <property type="evidence" value="ECO:0007669"/>
    <property type="project" value="InterPro"/>
</dbReference>
<keyword evidence="2 8" id="KW-0028">Amino-acid biosynthesis</keyword>
<dbReference type="Proteomes" id="UP000188219">
    <property type="component" value="Chromosome"/>
</dbReference>
<feature type="binding site" evidence="8">
    <location>
        <position position="158"/>
    </location>
    <ligand>
        <name>substrate</name>
    </ligand>
</feature>
<dbReference type="KEGG" id="maga:Mag101_14525"/>
<comment type="similarity">
    <text evidence="8">Belongs to the glutamate 5-kinase family.</text>
</comment>
<proteinExistence type="inferred from homology"/>
<gene>
    <name evidence="8" type="primary">proB</name>
    <name evidence="10" type="ORF">Mag101_14525</name>
</gene>